<name>A0A4U5QGB0_POPAL</name>
<comment type="caution">
    <text evidence="1">The sequence shown here is derived from an EMBL/GenBank/DDBJ whole genome shotgun (WGS) entry which is preliminary data.</text>
</comment>
<gene>
    <name evidence="1" type="ORF">D5086_0000091500</name>
</gene>
<accession>A0A4U5QGB0</accession>
<sequence>MRQLCKMLDNKSYSSTGCVVTSNKQTKYLIGNIDLLHGFMHCPSSSAVVSIWDSISCVGGALFSARSIFLCFMIFRSSLCTTFDALTPRLKGVQGKSIENKNLFPAAPQNTAVGSQNNEVLKTLDENFAILSNMNFSG</sequence>
<dbReference type="AlphaFoldDB" id="A0A4U5QGB0"/>
<evidence type="ECO:0000313" key="1">
    <source>
        <dbReference type="EMBL" id="TKS09638.1"/>
    </source>
</evidence>
<organism evidence="1">
    <name type="scientific">Populus alba</name>
    <name type="common">White poplar</name>
    <dbReference type="NCBI Taxonomy" id="43335"/>
    <lineage>
        <taxon>Eukaryota</taxon>
        <taxon>Viridiplantae</taxon>
        <taxon>Streptophyta</taxon>
        <taxon>Embryophyta</taxon>
        <taxon>Tracheophyta</taxon>
        <taxon>Spermatophyta</taxon>
        <taxon>Magnoliopsida</taxon>
        <taxon>eudicotyledons</taxon>
        <taxon>Gunneridae</taxon>
        <taxon>Pentapetalae</taxon>
        <taxon>rosids</taxon>
        <taxon>fabids</taxon>
        <taxon>Malpighiales</taxon>
        <taxon>Salicaceae</taxon>
        <taxon>Saliceae</taxon>
        <taxon>Populus</taxon>
    </lineage>
</organism>
<protein>
    <submittedName>
        <fullName evidence="1">Uncharacterized protein</fullName>
    </submittedName>
</protein>
<reference evidence="1" key="1">
    <citation type="submission" date="2018-10" db="EMBL/GenBank/DDBJ databases">
        <title>Population genomic analysis revealed the cold adaptation of white poplar.</title>
        <authorList>
            <person name="Liu Y.-J."/>
        </authorList>
    </citation>
    <scope>NUCLEOTIDE SEQUENCE [LARGE SCALE GENOMIC DNA]</scope>
    <source>
        <strain evidence="1">PAL-ZL1</strain>
    </source>
</reference>
<dbReference type="EMBL" id="RCHU01000264">
    <property type="protein sequence ID" value="TKS09638.1"/>
    <property type="molecule type" value="Genomic_DNA"/>
</dbReference>
<proteinExistence type="predicted"/>